<dbReference type="RefSeq" id="WP_039870727.1">
    <property type="nucleotide sequence ID" value="NZ_BPTR01000001.1"/>
</dbReference>
<reference evidence="1" key="1">
    <citation type="submission" date="2021-08" db="EMBL/GenBank/DDBJ databases">
        <title>Prevotella lacticifex sp. nov., isolated from rumen of cow.</title>
        <authorList>
            <person name="Shinkai T."/>
            <person name="Ikeyama N."/>
            <person name="Kumagai M."/>
            <person name="Ohmori H."/>
            <person name="Sakamoto M."/>
            <person name="Ohkuma M."/>
            <person name="Mitsumori M."/>
        </authorList>
    </citation>
    <scope>NUCLEOTIDE SEQUENCE</scope>
    <source>
        <strain evidence="1">DSM 11371</strain>
    </source>
</reference>
<dbReference type="AlphaFoldDB" id="A0AA37MEF0"/>
<dbReference type="EMBL" id="BPTR01000001">
    <property type="protein sequence ID" value="GJG28298.1"/>
    <property type="molecule type" value="Genomic_DNA"/>
</dbReference>
<comment type="caution">
    <text evidence="1">The sequence shown here is derived from an EMBL/GenBank/DDBJ whole genome shotgun (WGS) entry which is preliminary data.</text>
</comment>
<name>A0AA37MEF0_SEGBR</name>
<proteinExistence type="predicted"/>
<organism evidence="1 2">
    <name type="scientific">Segatella bryantii</name>
    <name type="common">Prevotella bryantii</name>
    <dbReference type="NCBI Taxonomy" id="77095"/>
    <lineage>
        <taxon>Bacteria</taxon>
        <taxon>Pseudomonadati</taxon>
        <taxon>Bacteroidota</taxon>
        <taxon>Bacteroidia</taxon>
        <taxon>Bacteroidales</taxon>
        <taxon>Prevotellaceae</taxon>
        <taxon>Segatella</taxon>
    </lineage>
</organism>
<evidence type="ECO:0000313" key="1">
    <source>
        <dbReference type="EMBL" id="GJG28298.1"/>
    </source>
</evidence>
<dbReference type="Proteomes" id="UP000887043">
    <property type="component" value="Unassembled WGS sequence"/>
</dbReference>
<evidence type="ECO:0000313" key="2">
    <source>
        <dbReference type="Proteomes" id="UP000887043"/>
    </source>
</evidence>
<protein>
    <submittedName>
        <fullName evidence="1">Uncharacterized protein</fullName>
    </submittedName>
</protein>
<accession>A0AA37MEF0</accession>
<gene>
    <name evidence="1" type="ORF">PRRU23_19980</name>
</gene>
<sequence>MKELTMDEKRGLLAEVNKLLATIPDYQMAMPVIEMENNDIFITDGAYIRRLCIDHGEICYVFLGETCEEAIASLAHGSMVSYGYELFPPRRKWSWEKSNSQLNKFESFRAYCDSYIFKNIDQASLTYMITNSPVFDAINQKAAAILQKITAYDVPLVRLMNNNFSSQLVWWYKKEGERWLYCTFEQGEVHTSICAENDDEMVYKTVYDSLAHYAQKEFVVFRERNGKNPYRKYDDFMEECLRIVYPEHRYQRPPEYDDRKYEELDADYLKGSSLSSK</sequence>